<dbReference type="InterPro" id="IPR002885">
    <property type="entry name" value="PPR_rpt"/>
</dbReference>
<dbReference type="Gene3D" id="1.25.40.10">
    <property type="entry name" value="Tetratricopeptide repeat domain"/>
    <property type="match status" value="4"/>
</dbReference>
<evidence type="ECO:0000256" key="2">
    <source>
        <dbReference type="ARBA" id="ARBA00061659"/>
    </source>
</evidence>
<organism evidence="4 5">
    <name type="scientific">Gossypium hirsutum</name>
    <name type="common">Upland cotton</name>
    <name type="synonym">Gossypium mexicanum</name>
    <dbReference type="NCBI Taxonomy" id="3635"/>
    <lineage>
        <taxon>Eukaryota</taxon>
        <taxon>Viridiplantae</taxon>
        <taxon>Streptophyta</taxon>
        <taxon>Embryophyta</taxon>
        <taxon>Tracheophyta</taxon>
        <taxon>Spermatophyta</taxon>
        <taxon>Magnoliopsida</taxon>
        <taxon>eudicotyledons</taxon>
        <taxon>Gunneridae</taxon>
        <taxon>Pentapetalae</taxon>
        <taxon>rosids</taxon>
        <taxon>malvids</taxon>
        <taxon>Malvales</taxon>
        <taxon>Malvaceae</taxon>
        <taxon>Malvoideae</taxon>
        <taxon>Gossypium</taxon>
    </lineage>
</organism>
<dbReference type="GO" id="GO:0005737">
    <property type="term" value="C:cytoplasm"/>
    <property type="evidence" value="ECO:0007669"/>
    <property type="project" value="UniProtKB-ARBA"/>
</dbReference>
<dbReference type="KEGG" id="ghi:107906747"/>
<feature type="repeat" description="PPR" evidence="3">
    <location>
        <begin position="149"/>
        <end position="179"/>
    </location>
</feature>
<gene>
    <name evidence="5" type="primary">LOC107906747</name>
</gene>
<dbReference type="Pfam" id="PF13041">
    <property type="entry name" value="PPR_2"/>
    <property type="match status" value="3"/>
</dbReference>
<name>A0A1U8JKY1_GOSHI</name>
<keyword evidence="1" id="KW-0677">Repeat</keyword>
<dbReference type="InterPro" id="IPR046848">
    <property type="entry name" value="E_motif"/>
</dbReference>
<dbReference type="PANTHER" id="PTHR47926">
    <property type="entry name" value="PENTATRICOPEPTIDE REPEAT-CONTAINING PROTEIN"/>
    <property type="match status" value="1"/>
</dbReference>
<dbReference type="OrthoDB" id="185373at2759"/>
<keyword evidence="4" id="KW-1185">Reference proteome</keyword>
<sequence>MKNTKFFRQTFSLDYIALLLQKCIKAKALKPGKQLHARLLLTGTDMEVLSLSSKLVGMYAGCGDLKSSGSMFGKIKTPNVFALNWMVLASAFNGYFKEAIGYFSLMSESINLCNKFTFSVVLKACVGLMNLNKGKEVHAVVNKLCLETDVNVGNGLIDMYCKCGNVSYARKMFDRMAERDVASWTSMISGYCNVGKNEEALGLFERMKLEDLQPNEFTWNVMITAFARRGDIRAALALFGRMTKEGLLPDLVTWNTIISGFAQGHCPFEAFNLFRHMLVSGIKPNHVTVTGFLPACGLTGSIEKGREIHCLIYRLGLDANVFIASALIDMYSKCGSVKDARNVFDNVPSKNAASWNALIGCYGKHGMVESAITMFERMQEEGVQVNDATLTCVLSACSHGGYVEEGLRIFGSMKQSYGIEGAKEHYACVVDMLCRSGKMVEAYELLKEMPFGVTNSIVGAFFNGCKVHGRKDLAKLMGEEILKMELRRPGGLVTLSNIYAADEEWGAVENVRKVMKEKRIHKKPGFSCEPLQFGGFLGE</sequence>
<dbReference type="InterPro" id="IPR046960">
    <property type="entry name" value="PPR_At4g14850-like_plant"/>
</dbReference>
<comment type="similarity">
    <text evidence="2">Belongs to the PPR family. PCMP-E subfamily.</text>
</comment>
<dbReference type="FunFam" id="1.25.40.10:FF:000682">
    <property type="entry name" value="Pentatricopeptide repeat-containing protein At3g16610"/>
    <property type="match status" value="1"/>
</dbReference>
<dbReference type="AlphaFoldDB" id="A0A1U8JKY1"/>
<dbReference type="PaxDb" id="3635-A0A1U8JKY1"/>
<feature type="repeat" description="PPR" evidence="3">
    <location>
        <begin position="180"/>
        <end position="214"/>
    </location>
</feature>
<dbReference type="PROSITE" id="PS51375">
    <property type="entry name" value="PPR"/>
    <property type="match status" value="5"/>
</dbReference>
<dbReference type="Pfam" id="PF20431">
    <property type="entry name" value="E_motif"/>
    <property type="match status" value="1"/>
</dbReference>
<feature type="repeat" description="PPR" evidence="3">
    <location>
        <begin position="250"/>
        <end position="284"/>
    </location>
</feature>
<dbReference type="OMA" id="ITMFERM"/>
<evidence type="ECO:0000313" key="4">
    <source>
        <dbReference type="Proteomes" id="UP000818029"/>
    </source>
</evidence>
<dbReference type="RefSeq" id="XP_016689333.1">
    <property type="nucleotide sequence ID" value="XM_016833844.2"/>
</dbReference>
<dbReference type="GO" id="GO:0003723">
    <property type="term" value="F:RNA binding"/>
    <property type="evidence" value="ECO:0007669"/>
    <property type="project" value="InterPro"/>
</dbReference>
<reference evidence="4" key="1">
    <citation type="journal article" date="2020" name="Nat. Genet.">
        <title>Genomic diversifications of five Gossypium allopolyploid species and their impact on cotton improvement.</title>
        <authorList>
            <person name="Chen Z.J."/>
            <person name="Sreedasyam A."/>
            <person name="Ando A."/>
            <person name="Song Q."/>
            <person name="De Santiago L.M."/>
            <person name="Hulse-Kemp A.M."/>
            <person name="Ding M."/>
            <person name="Ye W."/>
            <person name="Kirkbride R.C."/>
            <person name="Jenkins J."/>
            <person name="Plott C."/>
            <person name="Lovell J."/>
            <person name="Lin Y.M."/>
            <person name="Vaughn R."/>
            <person name="Liu B."/>
            <person name="Simpson S."/>
            <person name="Scheffler B.E."/>
            <person name="Wen L."/>
            <person name="Saski C.A."/>
            <person name="Grover C.E."/>
            <person name="Hu G."/>
            <person name="Conover J.L."/>
            <person name="Carlson J.W."/>
            <person name="Shu S."/>
            <person name="Boston L.B."/>
            <person name="Williams M."/>
            <person name="Peterson D.G."/>
            <person name="McGee K."/>
            <person name="Jones D.C."/>
            <person name="Wendel J.F."/>
            <person name="Stelly D.M."/>
            <person name="Grimwood J."/>
            <person name="Schmutz J."/>
        </authorList>
    </citation>
    <scope>NUCLEOTIDE SEQUENCE [LARGE SCALE GENOMIC DNA]</scope>
    <source>
        <strain evidence="4">cv. TM-1</strain>
    </source>
</reference>
<feature type="repeat" description="PPR" evidence="3">
    <location>
        <begin position="351"/>
        <end position="385"/>
    </location>
</feature>
<evidence type="ECO:0000256" key="3">
    <source>
        <dbReference type="PROSITE-ProRule" id="PRU00708"/>
    </source>
</evidence>
<dbReference type="SUPFAM" id="SSF48452">
    <property type="entry name" value="TPR-like"/>
    <property type="match status" value="1"/>
</dbReference>
<protein>
    <submittedName>
        <fullName evidence="5">Pentatricopeptide repeat-containing protein At5g59600</fullName>
    </submittedName>
</protein>
<dbReference type="FunFam" id="1.25.40.10:FF:000797">
    <property type="entry name" value="Pentatricopeptide repeat-containing protein chloroplastic"/>
    <property type="match status" value="1"/>
</dbReference>
<dbReference type="FunFam" id="1.25.40.10:FF:000344">
    <property type="entry name" value="Pentatricopeptide repeat-containing protein"/>
    <property type="match status" value="1"/>
</dbReference>
<dbReference type="SMR" id="A0A1U8JKY1"/>
<dbReference type="NCBIfam" id="TIGR00756">
    <property type="entry name" value="PPR"/>
    <property type="match status" value="7"/>
</dbReference>
<dbReference type="Proteomes" id="UP000818029">
    <property type="component" value="Chromosome D05"/>
</dbReference>
<evidence type="ECO:0000256" key="1">
    <source>
        <dbReference type="ARBA" id="ARBA00022737"/>
    </source>
</evidence>
<dbReference type="Pfam" id="PF01535">
    <property type="entry name" value="PPR"/>
    <property type="match status" value="2"/>
</dbReference>
<dbReference type="GeneID" id="107906747"/>
<feature type="repeat" description="PPR" evidence="3">
    <location>
        <begin position="215"/>
        <end position="249"/>
    </location>
</feature>
<dbReference type="InterPro" id="IPR011990">
    <property type="entry name" value="TPR-like_helical_dom_sf"/>
</dbReference>
<reference evidence="5" key="2">
    <citation type="submission" date="2025-08" db="UniProtKB">
        <authorList>
            <consortium name="RefSeq"/>
        </authorList>
    </citation>
    <scope>IDENTIFICATION</scope>
</reference>
<dbReference type="GO" id="GO:0009451">
    <property type="term" value="P:RNA modification"/>
    <property type="evidence" value="ECO:0000318"/>
    <property type="project" value="GO_Central"/>
</dbReference>
<evidence type="ECO:0000313" key="5">
    <source>
        <dbReference type="RefSeq" id="XP_016689333.1"/>
    </source>
</evidence>
<proteinExistence type="inferred from homology"/>
<accession>A0A1U8JKY1</accession>
<dbReference type="PANTHER" id="PTHR47926:SF453">
    <property type="entry name" value="PENTATRICOPEPTIDE REPEAT (PPR) SUPERFAMILY PROTEIN"/>
    <property type="match status" value="1"/>
</dbReference>